<sequence>MRLAAIHDFADRSEGLALPSSPIEGYASIVLYDVIIVGGGPAGLAAALTLGRARRRTLLLDNGPRRNAAAAKIYNFVTRDGTPPDAFRELGRAQLERYPKVETQDARVSTIGGSLGAFRVALVDGPTLTAKRVLLCTGMIDERLPLPGFDAVWGTHAYQCPYCHGWEVQDQRWGFLLLPGQEAHALPFAALLRGWTDRVTGFLAEGAALPDAVRDQLAGLGVQLEGAPARLVTEDGALAAVELSTGARVAIDVLYAHPPQRQVELVRALDPELDEQGYVRVDAATGETSIPGVHAAGDLTTRMQAALLAAASGSRTAAAMNLALAMPTAPEQPSATPPGSARSAAGTAG</sequence>
<dbReference type="PRINTS" id="PR00368">
    <property type="entry name" value="FADPNR"/>
</dbReference>
<name>A6GDX1_9BACT</name>
<keyword evidence="6" id="KW-1185">Reference proteome</keyword>
<proteinExistence type="predicted"/>
<dbReference type="InterPro" id="IPR050097">
    <property type="entry name" value="Ferredoxin-NADP_redctase_2"/>
</dbReference>
<evidence type="ECO:0000256" key="1">
    <source>
        <dbReference type="ARBA" id="ARBA00022630"/>
    </source>
</evidence>
<comment type="caution">
    <text evidence="5">The sequence shown here is derived from an EMBL/GenBank/DDBJ whole genome shotgun (WGS) entry which is preliminary data.</text>
</comment>
<dbReference type="PRINTS" id="PR00469">
    <property type="entry name" value="PNDRDTASEII"/>
</dbReference>
<feature type="domain" description="FAD/NAD(P)-binding" evidence="4">
    <location>
        <begin position="32"/>
        <end position="313"/>
    </location>
</feature>
<evidence type="ECO:0000256" key="2">
    <source>
        <dbReference type="ARBA" id="ARBA00023002"/>
    </source>
</evidence>
<protein>
    <submittedName>
        <fullName evidence="5">Pyridine nucleotide-disulphide oxidoreductase domain protein</fullName>
    </submittedName>
</protein>
<dbReference type="Gene3D" id="3.50.50.60">
    <property type="entry name" value="FAD/NAD(P)-binding domain"/>
    <property type="match status" value="2"/>
</dbReference>
<dbReference type="eggNOG" id="COG0492">
    <property type="taxonomic scope" value="Bacteria"/>
</dbReference>
<dbReference type="InterPro" id="IPR036188">
    <property type="entry name" value="FAD/NAD-bd_sf"/>
</dbReference>
<feature type="region of interest" description="Disordered" evidence="3">
    <location>
        <begin position="328"/>
        <end position="349"/>
    </location>
</feature>
<dbReference type="InterPro" id="IPR023753">
    <property type="entry name" value="FAD/NAD-binding_dom"/>
</dbReference>
<organism evidence="5 6">
    <name type="scientific">Plesiocystis pacifica SIR-1</name>
    <dbReference type="NCBI Taxonomy" id="391625"/>
    <lineage>
        <taxon>Bacteria</taxon>
        <taxon>Pseudomonadati</taxon>
        <taxon>Myxococcota</taxon>
        <taxon>Polyangia</taxon>
        <taxon>Nannocystales</taxon>
        <taxon>Nannocystaceae</taxon>
        <taxon>Plesiocystis</taxon>
    </lineage>
</organism>
<gene>
    <name evidence="5" type="ORF">PPSIR1_25116</name>
</gene>
<dbReference type="STRING" id="391625.PPSIR1_25116"/>
<reference evidence="5 6" key="1">
    <citation type="submission" date="2007-06" db="EMBL/GenBank/DDBJ databases">
        <authorList>
            <person name="Shimkets L."/>
            <person name="Ferriera S."/>
            <person name="Johnson J."/>
            <person name="Kravitz S."/>
            <person name="Beeson K."/>
            <person name="Sutton G."/>
            <person name="Rogers Y.-H."/>
            <person name="Friedman R."/>
            <person name="Frazier M."/>
            <person name="Venter J.C."/>
        </authorList>
    </citation>
    <scope>NUCLEOTIDE SEQUENCE [LARGE SCALE GENOMIC DNA]</scope>
    <source>
        <strain evidence="5 6">SIR-1</strain>
    </source>
</reference>
<dbReference type="PANTHER" id="PTHR48105">
    <property type="entry name" value="THIOREDOXIN REDUCTASE 1-RELATED-RELATED"/>
    <property type="match status" value="1"/>
</dbReference>
<dbReference type="AlphaFoldDB" id="A6GDX1"/>
<dbReference type="GO" id="GO:0016491">
    <property type="term" value="F:oxidoreductase activity"/>
    <property type="evidence" value="ECO:0007669"/>
    <property type="project" value="UniProtKB-KW"/>
</dbReference>
<evidence type="ECO:0000256" key="3">
    <source>
        <dbReference type="SAM" id="MobiDB-lite"/>
    </source>
</evidence>
<evidence type="ECO:0000259" key="4">
    <source>
        <dbReference type="Pfam" id="PF07992"/>
    </source>
</evidence>
<dbReference type="SUPFAM" id="SSF51905">
    <property type="entry name" value="FAD/NAD(P)-binding domain"/>
    <property type="match status" value="1"/>
</dbReference>
<evidence type="ECO:0000313" key="5">
    <source>
        <dbReference type="EMBL" id="EDM75920.1"/>
    </source>
</evidence>
<dbReference type="RefSeq" id="WP_006974911.1">
    <property type="nucleotide sequence ID" value="NZ_ABCS01000077.1"/>
</dbReference>
<evidence type="ECO:0000313" key="6">
    <source>
        <dbReference type="Proteomes" id="UP000005801"/>
    </source>
</evidence>
<dbReference type="Pfam" id="PF07992">
    <property type="entry name" value="Pyr_redox_2"/>
    <property type="match status" value="1"/>
</dbReference>
<dbReference type="Proteomes" id="UP000005801">
    <property type="component" value="Unassembled WGS sequence"/>
</dbReference>
<keyword evidence="2" id="KW-0560">Oxidoreductase</keyword>
<keyword evidence="1" id="KW-0285">Flavoprotein</keyword>
<dbReference type="EMBL" id="ABCS01000077">
    <property type="protein sequence ID" value="EDM75920.1"/>
    <property type="molecule type" value="Genomic_DNA"/>
</dbReference>
<accession>A6GDX1</accession>